<dbReference type="CDD" id="cd02183">
    <property type="entry name" value="GH16_fungal_CRH1_transglycosylase"/>
    <property type="match status" value="1"/>
</dbReference>
<dbReference type="PROSITE" id="PS51762">
    <property type="entry name" value="GH16_2"/>
    <property type="match status" value="1"/>
</dbReference>
<evidence type="ECO:0000256" key="3">
    <source>
        <dbReference type="ARBA" id="ARBA00022729"/>
    </source>
</evidence>
<dbReference type="InterPro" id="IPR017438">
    <property type="entry name" value="ATP-NAD_kinase_N"/>
</dbReference>
<comment type="caution">
    <text evidence="13">The sequence shown here is derived from an EMBL/GenBank/DDBJ whole genome shotgun (WGS) entry which is preliminary data.</text>
</comment>
<dbReference type="HAMAP" id="MF_00361">
    <property type="entry name" value="NAD_kinase"/>
    <property type="match status" value="1"/>
</dbReference>
<dbReference type="SUPFAM" id="SSF111331">
    <property type="entry name" value="NAD kinase/diacylglycerol kinase-like"/>
    <property type="match status" value="1"/>
</dbReference>
<dbReference type="Gene3D" id="3.40.50.10330">
    <property type="entry name" value="Probable inorganic polyphosphate/atp-NAD kinase, domain 1"/>
    <property type="match status" value="1"/>
</dbReference>
<keyword evidence="8" id="KW-0521">NADP</keyword>
<dbReference type="GO" id="GO:0009277">
    <property type="term" value="C:fungal-type cell wall"/>
    <property type="evidence" value="ECO:0007669"/>
    <property type="project" value="UniProtKB-ARBA"/>
</dbReference>
<dbReference type="EMBL" id="BIMX01000015">
    <property type="protein sequence ID" value="GCF00072.1"/>
    <property type="molecule type" value="Genomic_DNA"/>
</dbReference>
<dbReference type="InterPro" id="IPR017437">
    <property type="entry name" value="ATP-NAD_kinase_PpnK-typ_C"/>
</dbReference>
<keyword evidence="6" id="KW-0378">Hydrolase</keyword>
<keyword evidence="9" id="KW-0520">NAD</keyword>
<gene>
    <name evidence="13" type="primary">UTR1</name>
    <name evidence="13" type="ORF">ZYGM_002029</name>
</gene>
<dbReference type="FunFam" id="2.60.120.200:FF:000159">
    <property type="entry name" value="Glycosidase"/>
    <property type="match status" value="1"/>
</dbReference>
<keyword evidence="3" id="KW-0732">Signal</keyword>
<dbReference type="InterPro" id="IPR000757">
    <property type="entry name" value="Beta-glucanase-like"/>
</dbReference>
<evidence type="ECO:0000313" key="13">
    <source>
        <dbReference type="EMBL" id="GCF00072.1"/>
    </source>
</evidence>
<dbReference type="Pfam" id="PF20143">
    <property type="entry name" value="NAD_kinase_C"/>
    <property type="match status" value="1"/>
</dbReference>
<dbReference type="CDD" id="cd06923">
    <property type="entry name" value="ChtBD1_GH16"/>
    <property type="match status" value="1"/>
</dbReference>
<evidence type="ECO:0000256" key="11">
    <source>
        <dbReference type="SAM" id="MobiDB-lite"/>
    </source>
</evidence>
<dbReference type="InterPro" id="IPR013320">
    <property type="entry name" value="ConA-like_dom_sf"/>
</dbReference>
<accession>A0A4C2E7Z4</accession>
<dbReference type="GO" id="GO:0005975">
    <property type="term" value="P:carbohydrate metabolic process"/>
    <property type="evidence" value="ECO:0007669"/>
    <property type="project" value="InterPro"/>
</dbReference>
<dbReference type="GO" id="GO:0003951">
    <property type="term" value="F:NAD+ kinase activity"/>
    <property type="evidence" value="ECO:0007669"/>
    <property type="project" value="InterPro"/>
</dbReference>
<evidence type="ECO:0000313" key="14">
    <source>
        <dbReference type="Proteomes" id="UP000301737"/>
    </source>
</evidence>
<evidence type="ECO:0000256" key="6">
    <source>
        <dbReference type="ARBA" id="ARBA00022801"/>
    </source>
</evidence>
<dbReference type="GO" id="GO:0031505">
    <property type="term" value="P:fungal-type cell wall organization"/>
    <property type="evidence" value="ECO:0007669"/>
    <property type="project" value="UniProtKB-ARBA"/>
</dbReference>
<evidence type="ECO:0000256" key="10">
    <source>
        <dbReference type="ARBA" id="ARBA00023295"/>
    </source>
</evidence>
<evidence type="ECO:0000259" key="12">
    <source>
        <dbReference type="PROSITE" id="PS51762"/>
    </source>
</evidence>
<dbReference type="Pfam" id="PF00722">
    <property type="entry name" value="Glyco_hydro_16"/>
    <property type="match status" value="1"/>
</dbReference>
<evidence type="ECO:0000256" key="4">
    <source>
        <dbReference type="ARBA" id="ARBA00022741"/>
    </source>
</evidence>
<dbReference type="SUPFAM" id="SSF49899">
    <property type="entry name" value="Concanavalin A-like lectins/glucanases"/>
    <property type="match status" value="1"/>
</dbReference>
<dbReference type="FunFam" id="2.60.200.30:FF:000009">
    <property type="entry name" value="Poly(P)/ATP NAD kinase"/>
    <property type="match status" value="1"/>
</dbReference>
<dbReference type="GO" id="GO:0019674">
    <property type="term" value="P:NAD+ metabolic process"/>
    <property type="evidence" value="ECO:0007669"/>
    <property type="project" value="InterPro"/>
</dbReference>
<feature type="compositionally biased region" description="Polar residues" evidence="11">
    <location>
        <begin position="1"/>
        <end position="10"/>
    </location>
</feature>
<dbReference type="Proteomes" id="UP000301737">
    <property type="component" value="Unassembled WGS sequence"/>
</dbReference>
<dbReference type="AlphaFoldDB" id="A0A4C2E7Z4"/>
<keyword evidence="5 13" id="KW-0418">Kinase</keyword>
<keyword evidence="14" id="KW-1185">Reference proteome</keyword>
<comment type="similarity">
    <text evidence="1">Belongs to the NAD kinase family.</text>
</comment>
<reference evidence="13 14" key="1">
    <citation type="submission" date="2019-01" db="EMBL/GenBank/DDBJ databases">
        <title>Draft Genome Sequencing of Zygosaccharomyces mellis Ca-7.</title>
        <authorList>
            <person name="Shiwa Y."/>
            <person name="Kanesaki Y."/>
            <person name="Ishige T."/>
            <person name="Mura K."/>
            <person name="Hori T."/>
            <person name="Tamura T."/>
        </authorList>
    </citation>
    <scope>NUCLEOTIDE SEQUENCE [LARGE SCALE GENOMIC DNA]</scope>
    <source>
        <strain evidence="13 14">Ca-7</strain>
    </source>
</reference>
<keyword evidence="7" id="KW-0067">ATP-binding</keyword>
<feature type="domain" description="GH16" evidence="12">
    <location>
        <begin position="554"/>
        <end position="796"/>
    </location>
</feature>
<dbReference type="Gene3D" id="2.60.120.200">
    <property type="match status" value="1"/>
</dbReference>
<sequence length="903" mass="101060">MGSFSSSSNMDYIDDTLGSGRSSPSRLSAPMSHSRSVQYMRRDNHDHTVRSDPSINMFPDHYYQEETSERIRNINDAKEMIKQLNVGGKKLTSAKSQLKLSSTAYGVRMLSKDIFNTKVELQVENLLIVTKSQDRSLIYLTRELVEWLLVNSPGITVYVEKVLQGSEQFGAEDIYKDSRCKEQRIRYWDKEFVAQHDGFFDMIITLGGDGTVLFVSSIFQRHVPPVLSFSLGSLGFLANYQFESFREELPKILDNRIKTNLRMRLECKVYRCHPTMIDPSTSEKVAVAELVMQRQILNELTIDRGPSPFISNLEVYGDNSLLTVAQADGIIIATPTGSTAYSLSAGGPLVYPSVNAVCVTPICPHTLSFRPILLPDSMNIKVKVSQSSRATAWAAFDGKDRFELKKGDYITVQVSPYAFPTVESHDTEFIESISRSLNWNVRREQKSFTHMLSRKNQEKYVTDKGSEEEFPKGDEGDVVILEADNKNEAQTMMNDCNLHMQAPMRNSACAEADEIVYCNSTNSCPEDMPCCSQFGECGTGDYCLGGCNPRFSYSHEACMAMPVCKDQSFKFGDNYASKVLKKDNYMGNISQGDWAYSGYLMDYSDEDSMVIAMPKNSGGTVLSSTRYIWYGKISARLKTSRGKGVVSAFILFSDIQDEIDNEWIGSNLNQVQTNYYFEGVLNYTHGHNIDTNDTFGRYHTYEIDWREDRLTWSVDGKVGRTLNKNDTYNHTTKRYMYPQTPSRVQISLWPGGNATSSDSVKQWAGGEIDWDSEDIKDPGYYYMLLNSVNVTCYDPPKNVERRGSSAYSYVNPDRFLSNDVAITDDDVMLYSYKGSGLAPKLGKQNQTGVTSSSTSSTLPPGASTAFIQNVKSTESKSVGKNAGAAMKGPGVLAVIALILSHIV</sequence>
<evidence type="ECO:0000256" key="9">
    <source>
        <dbReference type="ARBA" id="ARBA00023027"/>
    </source>
</evidence>
<keyword evidence="2" id="KW-0808">Transferase</keyword>
<dbReference type="GO" id="GO:0004553">
    <property type="term" value="F:hydrolase activity, hydrolyzing O-glycosyl compounds"/>
    <property type="evidence" value="ECO:0007669"/>
    <property type="project" value="InterPro"/>
</dbReference>
<evidence type="ECO:0000256" key="5">
    <source>
        <dbReference type="ARBA" id="ARBA00022777"/>
    </source>
</evidence>
<feature type="region of interest" description="Disordered" evidence="11">
    <location>
        <begin position="841"/>
        <end position="862"/>
    </location>
</feature>
<organism evidence="13 14">
    <name type="scientific">Zygosaccharomyces mellis</name>
    <dbReference type="NCBI Taxonomy" id="42258"/>
    <lineage>
        <taxon>Eukaryota</taxon>
        <taxon>Fungi</taxon>
        <taxon>Dikarya</taxon>
        <taxon>Ascomycota</taxon>
        <taxon>Saccharomycotina</taxon>
        <taxon>Saccharomycetes</taxon>
        <taxon>Saccharomycetales</taxon>
        <taxon>Saccharomycetaceae</taxon>
        <taxon>Zygosaccharomyces</taxon>
    </lineage>
</organism>
<dbReference type="InterPro" id="IPR002504">
    <property type="entry name" value="NADK"/>
</dbReference>
<evidence type="ECO:0000256" key="7">
    <source>
        <dbReference type="ARBA" id="ARBA00022840"/>
    </source>
</evidence>
<proteinExistence type="inferred from homology"/>
<dbReference type="OrthoDB" id="24581at2759"/>
<dbReference type="PANTHER" id="PTHR20275:SF0">
    <property type="entry name" value="NAD KINASE"/>
    <property type="match status" value="1"/>
</dbReference>
<evidence type="ECO:0000256" key="1">
    <source>
        <dbReference type="ARBA" id="ARBA00010995"/>
    </source>
</evidence>
<evidence type="ECO:0000256" key="8">
    <source>
        <dbReference type="ARBA" id="ARBA00022857"/>
    </source>
</evidence>
<dbReference type="InterPro" id="IPR016064">
    <property type="entry name" value="NAD/diacylglycerol_kinase_sf"/>
</dbReference>
<dbReference type="GO" id="GO:0006741">
    <property type="term" value="P:NADP+ biosynthetic process"/>
    <property type="evidence" value="ECO:0007669"/>
    <property type="project" value="InterPro"/>
</dbReference>
<feature type="compositionally biased region" description="Low complexity" evidence="11">
    <location>
        <begin position="17"/>
        <end position="30"/>
    </location>
</feature>
<dbReference type="PANTHER" id="PTHR20275">
    <property type="entry name" value="NAD KINASE"/>
    <property type="match status" value="1"/>
</dbReference>
<dbReference type="Gene3D" id="2.60.200.30">
    <property type="entry name" value="Probable inorganic polyphosphate/atp-NAD kinase, domain 2"/>
    <property type="match status" value="1"/>
</dbReference>
<keyword evidence="10" id="KW-0326">Glycosidase</keyword>
<dbReference type="Pfam" id="PF01513">
    <property type="entry name" value="NAD_kinase"/>
    <property type="match status" value="1"/>
</dbReference>
<feature type="region of interest" description="Disordered" evidence="11">
    <location>
        <begin position="1"/>
        <end position="37"/>
    </location>
</feature>
<protein>
    <submittedName>
        <fullName evidence="13">NAD(+) kinase</fullName>
    </submittedName>
</protein>
<name>A0A4C2E7Z4_9SACH</name>
<evidence type="ECO:0000256" key="2">
    <source>
        <dbReference type="ARBA" id="ARBA00022679"/>
    </source>
</evidence>
<keyword evidence="4" id="KW-0547">Nucleotide-binding</keyword>
<dbReference type="GO" id="GO:0005524">
    <property type="term" value="F:ATP binding"/>
    <property type="evidence" value="ECO:0007669"/>
    <property type="project" value="UniProtKB-KW"/>
</dbReference>